<reference evidence="9 10" key="2">
    <citation type="journal article" date="2012" name="Int. J. Syst. Evol. Microbiol.">
        <title>Magnetococcus marinus gen. nov., sp. nov., a marine, magnetotactic bacterium that represents a novel lineage (Magnetococcaceae fam. nov.; Magnetococcales ord. nov.) at the base of the Alphaproteobacteria.</title>
        <authorList>
            <person name="Bazylinski D.A."/>
            <person name="Williams T.J."/>
            <person name="Lefevre C.T."/>
            <person name="Berg R.J."/>
            <person name="Zhang C.L."/>
            <person name="Bowser S.S."/>
            <person name="Dean A.J."/>
            <person name="Beveridge T.J."/>
        </authorList>
    </citation>
    <scope>NUCLEOTIDE SEQUENCE [LARGE SCALE GENOMIC DNA]</scope>
    <source>
        <strain evidence="10">ATCC BAA-1437 / JCM 17883 / MC-1</strain>
    </source>
</reference>
<evidence type="ECO:0000256" key="7">
    <source>
        <dbReference type="SAM" id="Phobius"/>
    </source>
</evidence>
<dbReference type="InterPro" id="IPR051689">
    <property type="entry name" value="Sterol_desaturase/TMEM195"/>
</dbReference>
<evidence type="ECO:0000256" key="5">
    <source>
        <dbReference type="ARBA" id="ARBA00023098"/>
    </source>
</evidence>
<dbReference type="OrthoDB" id="9770329at2"/>
<evidence type="ECO:0000256" key="1">
    <source>
        <dbReference type="ARBA" id="ARBA00004127"/>
    </source>
</evidence>
<dbReference type="GO" id="GO:0006643">
    <property type="term" value="P:membrane lipid metabolic process"/>
    <property type="evidence" value="ECO:0007669"/>
    <property type="project" value="TreeGrafter"/>
</dbReference>
<evidence type="ECO:0000313" key="10">
    <source>
        <dbReference type="Proteomes" id="UP000002586"/>
    </source>
</evidence>
<feature type="transmembrane region" description="Helical" evidence="7">
    <location>
        <begin position="12"/>
        <end position="30"/>
    </location>
</feature>
<feature type="transmembrane region" description="Helical" evidence="7">
    <location>
        <begin position="89"/>
        <end position="110"/>
    </location>
</feature>
<dbReference type="GO" id="GO:0012505">
    <property type="term" value="C:endomembrane system"/>
    <property type="evidence" value="ECO:0007669"/>
    <property type="project" value="UniProtKB-SubCell"/>
</dbReference>
<evidence type="ECO:0000256" key="2">
    <source>
        <dbReference type="ARBA" id="ARBA00022692"/>
    </source>
</evidence>
<evidence type="ECO:0000256" key="6">
    <source>
        <dbReference type="ARBA" id="ARBA00023136"/>
    </source>
</evidence>
<dbReference type="GO" id="GO:0008610">
    <property type="term" value="P:lipid biosynthetic process"/>
    <property type="evidence" value="ECO:0007669"/>
    <property type="project" value="InterPro"/>
</dbReference>
<keyword evidence="6 7" id="KW-0472">Membrane</keyword>
<dbReference type="GO" id="GO:0005506">
    <property type="term" value="F:iron ion binding"/>
    <property type="evidence" value="ECO:0007669"/>
    <property type="project" value="InterPro"/>
</dbReference>
<comment type="subcellular location">
    <subcellularLocation>
        <location evidence="1">Endomembrane system</location>
        <topology evidence="1">Multi-pass membrane protein</topology>
    </subcellularLocation>
</comment>
<protein>
    <submittedName>
        <fullName evidence="9">Sterol desaturase-related protein</fullName>
    </submittedName>
</protein>
<dbReference type="EMBL" id="CP000471">
    <property type="protein sequence ID" value="ABK43519.1"/>
    <property type="molecule type" value="Genomic_DNA"/>
</dbReference>
<gene>
    <name evidence="9" type="ordered locus">Mmc1_1001</name>
</gene>
<sequence>MDSWLLQQEPTLRVVAFFSIFLLIAVWEWWRPRRVPRHPRMQRWPANLGLVLINTLLVRLLFPMAAVVWAAQVQQQGWGLLQMWSLPSLWALLLGVVLLDGVIYLQHVLVHALPLLWRLHQVHHADPDYDVTTGARFHPIEILLSMGIKFAAILCLAPPPAAVLLFEVILNGMAMFNHGNITLPLGLDRLLRWLVVTPDMHRVHHSTLPSEANSNFGFNLSLWDRLFGTYTAQPKRGHVAMEIGITTHQGPHTRSLLGMLRLPWQTAQDRYALTRRWSDPDA</sequence>
<reference evidence="10" key="1">
    <citation type="journal article" date="2009" name="Appl. Environ. Microbiol.">
        <title>Complete genome sequence of the chemolithoautotrophic marine magnetotactic coccus strain MC-1.</title>
        <authorList>
            <person name="Schubbe S."/>
            <person name="Williams T.J."/>
            <person name="Xie G."/>
            <person name="Kiss H.E."/>
            <person name="Brettin T.S."/>
            <person name="Martinez D."/>
            <person name="Ross C.A."/>
            <person name="Schuler D."/>
            <person name="Cox B.L."/>
            <person name="Nealson K.H."/>
            <person name="Bazylinski D.A."/>
        </authorList>
    </citation>
    <scope>NUCLEOTIDE SEQUENCE [LARGE SCALE GENOMIC DNA]</scope>
    <source>
        <strain evidence="10">ATCC BAA-1437 / JCM 17883 / MC-1</strain>
    </source>
</reference>
<evidence type="ECO:0000313" key="9">
    <source>
        <dbReference type="EMBL" id="ABK43519.1"/>
    </source>
</evidence>
<dbReference type="GO" id="GO:0050479">
    <property type="term" value="F:glyceryl-ether monooxygenase activity"/>
    <property type="evidence" value="ECO:0007669"/>
    <property type="project" value="TreeGrafter"/>
</dbReference>
<dbReference type="STRING" id="156889.Mmc1_1001"/>
<dbReference type="PANTHER" id="PTHR21624:SF1">
    <property type="entry name" value="ALKYLGLYCEROL MONOOXYGENASE"/>
    <property type="match status" value="1"/>
</dbReference>
<feature type="domain" description="Fatty acid hydroxylase" evidence="8">
    <location>
        <begin position="93"/>
        <end position="229"/>
    </location>
</feature>
<dbReference type="AlphaFoldDB" id="A0L6C6"/>
<evidence type="ECO:0000256" key="4">
    <source>
        <dbReference type="ARBA" id="ARBA00023002"/>
    </source>
</evidence>
<dbReference type="GO" id="GO:0016020">
    <property type="term" value="C:membrane"/>
    <property type="evidence" value="ECO:0007669"/>
    <property type="project" value="GOC"/>
</dbReference>
<dbReference type="eggNOG" id="COG3000">
    <property type="taxonomic scope" value="Bacteria"/>
</dbReference>
<feature type="transmembrane region" description="Helical" evidence="7">
    <location>
        <begin position="50"/>
        <end position="69"/>
    </location>
</feature>
<dbReference type="Pfam" id="PF04116">
    <property type="entry name" value="FA_hydroxylase"/>
    <property type="match status" value="1"/>
</dbReference>
<dbReference type="InterPro" id="IPR006694">
    <property type="entry name" value="Fatty_acid_hydroxylase"/>
</dbReference>
<name>A0L6C6_MAGMM</name>
<keyword evidence="2 7" id="KW-0812">Transmembrane</keyword>
<keyword evidence="4" id="KW-0560">Oxidoreductase</keyword>
<dbReference type="Proteomes" id="UP000002586">
    <property type="component" value="Chromosome"/>
</dbReference>
<keyword evidence="5" id="KW-0443">Lipid metabolism</keyword>
<keyword evidence="10" id="KW-1185">Reference proteome</keyword>
<organism evidence="9 10">
    <name type="scientific">Magnetococcus marinus (strain ATCC BAA-1437 / JCM 17883 / MC-1)</name>
    <dbReference type="NCBI Taxonomy" id="156889"/>
    <lineage>
        <taxon>Bacteria</taxon>
        <taxon>Pseudomonadati</taxon>
        <taxon>Pseudomonadota</taxon>
        <taxon>Magnetococcia</taxon>
        <taxon>Magnetococcales</taxon>
        <taxon>Magnetococcaceae</taxon>
        <taxon>Magnetococcus</taxon>
    </lineage>
</organism>
<evidence type="ECO:0000259" key="8">
    <source>
        <dbReference type="Pfam" id="PF04116"/>
    </source>
</evidence>
<dbReference type="RefSeq" id="WP_011712676.1">
    <property type="nucleotide sequence ID" value="NC_008576.1"/>
</dbReference>
<dbReference type="PANTHER" id="PTHR21624">
    <property type="entry name" value="STEROL DESATURASE-RELATED PROTEIN"/>
    <property type="match status" value="1"/>
</dbReference>
<dbReference type="KEGG" id="mgm:Mmc1_1001"/>
<evidence type="ECO:0000256" key="3">
    <source>
        <dbReference type="ARBA" id="ARBA00022989"/>
    </source>
</evidence>
<keyword evidence="3 7" id="KW-1133">Transmembrane helix</keyword>
<dbReference type="HOGENOM" id="CLU_033631_0_1_5"/>
<accession>A0L6C6</accession>
<proteinExistence type="predicted"/>